<dbReference type="Gene3D" id="1.10.3720.10">
    <property type="entry name" value="MetI-like"/>
    <property type="match status" value="1"/>
</dbReference>
<sequence length="231" mass="24444">MSLPALGTWPLALSLFVATLATLCALLVGLPLAWLLARRRFRGRAVLEVLVLLPMVLPPTVIGYYLLLGVGRRSTLGAWYESVMGAPLVFTPAAAVLATFVAAAPFLVRAAQGGFEQVDASYEDAARTLGRSEWSIFLTVTTPLAWRGILAGTALCFARAMGEFGATLMLAGNIPGRTQTASLAVYDAVQAGDFARASRLAILLSVMTGVALWALTRAGRAPSDPSREPPR</sequence>
<dbReference type="PROSITE" id="PS50928">
    <property type="entry name" value="ABC_TM1"/>
    <property type="match status" value="1"/>
</dbReference>
<name>A0A3D4VBE1_9BACT</name>
<evidence type="ECO:0000256" key="1">
    <source>
        <dbReference type="ARBA" id="ARBA00002949"/>
    </source>
</evidence>
<dbReference type="OMA" id="MYSFIET"/>
<evidence type="ECO:0000256" key="9">
    <source>
        <dbReference type="ARBA" id="ARBA00023136"/>
    </source>
</evidence>
<evidence type="ECO:0000259" key="12">
    <source>
        <dbReference type="PROSITE" id="PS50928"/>
    </source>
</evidence>
<keyword evidence="7 10" id="KW-0812">Transmembrane</keyword>
<keyword evidence="6 11" id="KW-0500">Molybdenum</keyword>
<comment type="subcellular location">
    <subcellularLocation>
        <location evidence="2 10">Cell membrane</location>
        <topology evidence="2 10">Multi-pass membrane protein</topology>
    </subcellularLocation>
</comment>
<evidence type="ECO:0000313" key="14">
    <source>
        <dbReference type="Proteomes" id="UP000264071"/>
    </source>
</evidence>
<dbReference type="Proteomes" id="UP000264071">
    <property type="component" value="Unassembled WGS sequence"/>
</dbReference>
<dbReference type="PANTHER" id="PTHR30183">
    <property type="entry name" value="MOLYBDENUM TRANSPORT SYSTEM PERMEASE PROTEIN MODB"/>
    <property type="match status" value="1"/>
</dbReference>
<evidence type="ECO:0000256" key="7">
    <source>
        <dbReference type="ARBA" id="ARBA00022692"/>
    </source>
</evidence>
<evidence type="ECO:0000313" key="13">
    <source>
        <dbReference type="EMBL" id="HCT58062.1"/>
    </source>
</evidence>
<keyword evidence="8 10" id="KW-1133">Transmembrane helix</keyword>
<dbReference type="Pfam" id="PF00528">
    <property type="entry name" value="BPD_transp_1"/>
    <property type="match status" value="1"/>
</dbReference>
<evidence type="ECO:0000256" key="6">
    <source>
        <dbReference type="ARBA" id="ARBA00022505"/>
    </source>
</evidence>
<dbReference type="NCBIfam" id="NF038017">
    <property type="entry name" value="ABC_perm1"/>
    <property type="match status" value="1"/>
</dbReference>
<dbReference type="GO" id="GO:0015098">
    <property type="term" value="F:molybdate ion transmembrane transporter activity"/>
    <property type="evidence" value="ECO:0007669"/>
    <property type="project" value="UniProtKB-UniRule"/>
</dbReference>
<dbReference type="NCBIfam" id="TIGR02141">
    <property type="entry name" value="modB_ABC"/>
    <property type="match status" value="1"/>
</dbReference>
<evidence type="ECO:0000256" key="5">
    <source>
        <dbReference type="ARBA" id="ARBA00022475"/>
    </source>
</evidence>
<feature type="transmembrane region" description="Helical" evidence="10">
    <location>
        <begin position="200"/>
        <end position="216"/>
    </location>
</feature>
<evidence type="ECO:0000256" key="10">
    <source>
        <dbReference type="RuleBase" id="RU363032"/>
    </source>
</evidence>
<reference evidence="13 14" key="1">
    <citation type="journal article" date="2018" name="Nat. Biotechnol.">
        <title>A standardized bacterial taxonomy based on genome phylogeny substantially revises the tree of life.</title>
        <authorList>
            <person name="Parks D.H."/>
            <person name="Chuvochina M."/>
            <person name="Waite D.W."/>
            <person name="Rinke C."/>
            <person name="Skarshewski A."/>
            <person name="Chaumeil P.A."/>
            <person name="Hugenholtz P."/>
        </authorList>
    </citation>
    <scope>NUCLEOTIDE SEQUENCE [LARGE SCALE GENOMIC DNA]</scope>
    <source>
        <strain evidence="13">UBA8844</strain>
    </source>
</reference>
<keyword evidence="5 11" id="KW-1003">Cell membrane</keyword>
<evidence type="ECO:0000256" key="8">
    <source>
        <dbReference type="ARBA" id="ARBA00022989"/>
    </source>
</evidence>
<organism evidence="13 14">
    <name type="scientific">Gemmatimonas aurantiaca</name>
    <dbReference type="NCBI Taxonomy" id="173480"/>
    <lineage>
        <taxon>Bacteria</taxon>
        <taxon>Pseudomonadati</taxon>
        <taxon>Gemmatimonadota</taxon>
        <taxon>Gemmatimonadia</taxon>
        <taxon>Gemmatimonadales</taxon>
        <taxon>Gemmatimonadaceae</taxon>
        <taxon>Gemmatimonas</taxon>
    </lineage>
</organism>
<keyword evidence="9 10" id="KW-0472">Membrane</keyword>
<feature type="domain" description="ABC transmembrane type-1" evidence="12">
    <location>
        <begin position="11"/>
        <end position="215"/>
    </location>
</feature>
<evidence type="ECO:0000256" key="11">
    <source>
        <dbReference type="RuleBase" id="RU365097"/>
    </source>
</evidence>
<evidence type="ECO:0000256" key="2">
    <source>
        <dbReference type="ARBA" id="ARBA00004651"/>
    </source>
</evidence>
<feature type="transmembrane region" description="Helical" evidence="10">
    <location>
        <begin position="12"/>
        <end position="37"/>
    </location>
</feature>
<dbReference type="EMBL" id="DPIY01000010">
    <property type="protein sequence ID" value="HCT58062.1"/>
    <property type="molecule type" value="Genomic_DNA"/>
</dbReference>
<comment type="caution">
    <text evidence="11">Lacks conserved residue(s) required for the propagation of feature annotation.</text>
</comment>
<dbReference type="SUPFAM" id="SSF161098">
    <property type="entry name" value="MetI-like"/>
    <property type="match status" value="1"/>
</dbReference>
<proteinExistence type="inferred from homology"/>
<comment type="function">
    <text evidence="1 11">Part of the binding-protein-dependent transport system for molybdenum; probably responsible for the translocation of the substrate across the membrane.</text>
</comment>
<evidence type="ECO:0000256" key="4">
    <source>
        <dbReference type="ARBA" id="ARBA00022448"/>
    </source>
</evidence>
<keyword evidence="4 10" id="KW-0813">Transport</keyword>
<comment type="similarity">
    <text evidence="3 11">Belongs to the binding-protein-dependent transport system permease family. CysTW subfamily.</text>
</comment>
<dbReference type="GO" id="GO:0005886">
    <property type="term" value="C:plasma membrane"/>
    <property type="evidence" value="ECO:0007669"/>
    <property type="project" value="UniProtKB-SubCell"/>
</dbReference>
<gene>
    <name evidence="13" type="primary">modB</name>
    <name evidence="13" type="ORF">DGD08_12735</name>
</gene>
<dbReference type="InterPro" id="IPR000515">
    <property type="entry name" value="MetI-like"/>
</dbReference>
<feature type="transmembrane region" description="Helical" evidence="10">
    <location>
        <begin position="49"/>
        <end position="68"/>
    </location>
</feature>
<dbReference type="InterPro" id="IPR049783">
    <property type="entry name" value="ABC_perm_TupB-like"/>
</dbReference>
<accession>A0A3D4VBE1</accession>
<dbReference type="AlphaFoldDB" id="A0A3D4VBE1"/>
<dbReference type="InterPro" id="IPR011867">
    <property type="entry name" value="ModB_ABC"/>
</dbReference>
<comment type="caution">
    <text evidence="13">The sequence shown here is derived from an EMBL/GenBank/DDBJ whole genome shotgun (WGS) entry which is preliminary data.</text>
</comment>
<dbReference type="InterPro" id="IPR035906">
    <property type="entry name" value="MetI-like_sf"/>
</dbReference>
<evidence type="ECO:0000256" key="3">
    <source>
        <dbReference type="ARBA" id="ARBA00007069"/>
    </source>
</evidence>
<dbReference type="CDD" id="cd06261">
    <property type="entry name" value="TM_PBP2"/>
    <property type="match status" value="1"/>
</dbReference>
<feature type="transmembrane region" description="Helical" evidence="10">
    <location>
        <begin position="88"/>
        <end position="108"/>
    </location>
</feature>
<dbReference type="PANTHER" id="PTHR30183:SF3">
    <property type="entry name" value="MOLYBDENUM TRANSPORT SYSTEM PERMEASE PROTEIN MODB"/>
    <property type="match status" value="1"/>
</dbReference>
<protein>
    <recommendedName>
        <fullName evidence="11">Molybdenum transport system permease</fullName>
    </recommendedName>
</protein>